<name>A0A6V8P521_9ACTN</name>
<evidence type="ECO:0000313" key="6">
    <source>
        <dbReference type="EMBL" id="GFP39850.1"/>
    </source>
</evidence>
<evidence type="ECO:0000313" key="2">
    <source>
        <dbReference type="EMBL" id="GFP25398.1"/>
    </source>
</evidence>
<protein>
    <submittedName>
        <fullName evidence="3">Uncharacterized protein</fullName>
    </submittedName>
</protein>
<evidence type="ECO:0000313" key="10">
    <source>
        <dbReference type="Proteomes" id="UP000574717"/>
    </source>
</evidence>
<comment type="caution">
    <text evidence="3">The sequence shown here is derived from an EMBL/GenBank/DDBJ whole genome shotgun (WGS) entry which is preliminary data.</text>
</comment>
<keyword evidence="12" id="KW-1185">Reference proteome</keyword>
<dbReference type="RefSeq" id="WP_176231735.1">
    <property type="nucleotide sequence ID" value="NZ_BLRU01000424.1"/>
</dbReference>
<dbReference type="EMBL" id="BLRU01000424">
    <property type="protein sequence ID" value="GFP20428.1"/>
    <property type="molecule type" value="Genomic_DNA"/>
</dbReference>
<evidence type="ECO:0000313" key="3">
    <source>
        <dbReference type="EMBL" id="GFP27702.1"/>
    </source>
</evidence>
<organism evidence="3 12">
    <name type="scientific">Candidatus Hakubella thermalkaliphila</name>
    <dbReference type="NCBI Taxonomy" id="2754717"/>
    <lineage>
        <taxon>Bacteria</taxon>
        <taxon>Bacillati</taxon>
        <taxon>Actinomycetota</taxon>
        <taxon>Actinomycetota incertae sedis</taxon>
        <taxon>Candidatus Hakubellales</taxon>
        <taxon>Candidatus Hakubellaceae</taxon>
        <taxon>Candidatus Hakubella</taxon>
    </lineage>
</organism>
<dbReference type="EMBL" id="BLSC01000103">
    <property type="protein sequence ID" value="GFP37522.1"/>
    <property type="molecule type" value="Genomic_DNA"/>
</dbReference>
<dbReference type="AlphaFoldDB" id="A0A6V8P521"/>
<dbReference type="Proteomes" id="UP000574717">
    <property type="component" value="Unassembled WGS sequence"/>
</dbReference>
<evidence type="ECO:0000313" key="11">
    <source>
        <dbReference type="Proteomes" id="UP000576480"/>
    </source>
</evidence>
<proteinExistence type="predicted"/>
<dbReference type="Proteomes" id="UP000561271">
    <property type="component" value="Unassembled WGS sequence"/>
</dbReference>
<dbReference type="Proteomes" id="UP000569018">
    <property type="component" value="Unassembled WGS sequence"/>
</dbReference>
<dbReference type="Proteomes" id="UP000591948">
    <property type="component" value="Unassembled WGS sequence"/>
</dbReference>
<sequence>MGNKHSKPLTFKFEKTEEGVFVYCPELNLYTDGKDEQEAESHLTTLVVDYYHVLAKHRDSLGPELRKNLTYYEERILPLISRYCQGCVHNPFEQHSLWNKLAFALRWRFSNRKKDQVSWIEPLTTRKSFVH</sequence>
<evidence type="ECO:0000313" key="12">
    <source>
        <dbReference type="Proteomes" id="UP000591948"/>
    </source>
</evidence>
<evidence type="ECO:0000313" key="4">
    <source>
        <dbReference type="EMBL" id="GFP35138.1"/>
    </source>
</evidence>
<dbReference type="EMBL" id="BLRY01000057">
    <property type="protein sequence ID" value="GFP27702.1"/>
    <property type="molecule type" value="Genomic_DNA"/>
</dbReference>
<dbReference type="EMBL" id="BLSB01000054">
    <property type="protein sequence ID" value="GFP35138.1"/>
    <property type="molecule type" value="Genomic_DNA"/>
</dbReference>
<accession>A0A6V8P521</accession>
<evidence type="ECO:0000313" key="8">
    <source>
        <dbReference type="Proteomes" id="UP000561271"/>
    </source>
</evidence>
<evidence type="ECO:0000313" key="1">
    <source>
        <dbReference type="EMBL" id="GFP20428.1"/>
    </source>
</evidence>
<evidence type="ECO:0000313" key="9">
    <source>
        <dbReference type="Proteomes" id="UP000569018"/>
    </source>
</evidence>
<evidence type="ECO:0000313" key="5">
    <source>
        <dbReference type="EMBL" id="GFP37522.1"/>
    </source>
</evidence>
<dbReference type="EMBL" id="BLRX01000082">
    <property type="protein sequence ID" value="GFP25398.1"/>
    <property type="molecule type" value="Genomic_DNA"/>
</dbReference>
<evidence type="ECO:0000313" key="7">
    <source>
        <dbReference type="Proteomes" id="UP000543224"/>
    </source>
</evidence>
<dbReference type="Proteomes" id="UP000576480">
    <property type="component" value="Unassembled WGS sequence"/>
</dbReference>
<dbReference type="EMBL" id="BLSD01000097">
    <property type="protein sequence ID" value="GFP39850.1"/>
    <property type="molecule type" value="Genomic_DNA"/>
</dbReference>
<gene>
    <name evidence="1" type="ORF">HKBW3S03_01930</name>
    <name evidence="2" type="ORF">HKBW3S25_00870</name>
    <name evidence="3" type="ORF">HKBW3S33_01112</name>
    <name evidence="4" type="ORF">HKBW3S43_00930</name>
    <name evidence="5" type="ORF">HKBW3S44_01202</name>
    <name evidence="6" type="ORF">HKBW3S47_01547</name>
</gene>
<dbReference type="Proteomes" id="UP000543224">
    <property type="component" value="Unassembled WGS sequence"/>
</dbReference>
<reference evidence="7 8" key="1">
    <citation type="journal article" date="2020" name="Front. Microbiol.">
        <title>Single-cell genomics of novel Actinobacteria with the Wood-Ljungdahl pathway discovered in a serpentinizing system.</title>
        <authorList>
            <person name="Merino N."/>
            <person name="Kawai M."/>
            <person name="Boyd E.S."/>
            <person name="Colman D.R."/>
            <person name="McGlynn S.E."/>
            <person name="Nealson K.H."/>
            <person name="Kurokawa K."/>
            <person name="Hongoh Y."/>
        </authorList>
    </citation>
    <scope>NUCLEOTIDE SEQUENCE [LARGE SCALE GENOMIC DNA]</scope>
    <source>
        <strain evidence="1 10">S03</strain>
        <strain evidence="2 7">S25</strain>
        <strain evidence="3 12">S33</strain>
        <strain evidence="4 11">S43</strain>
        <strain evidence="5 8">S44</strain>
        <strain evidence="6 9">S47</strain>
    </source>
</reference>